<evidence type="ECO:0000313" key="2">
    <source>
        <dbReference type="Proteomes" id="UP000483802"/>
    </source>
</evidence>
<evidence type="ECO:0000313" key="1">
    <source>
        <dbReference type="EMBL" id="MVO86406.1"/>
    </source>
</evidence>
<dbReference type="Proteomes" id="UP000483802">
    <property type="component" value="Unassembled WGS sequence"/>
</dbReference>
<keyword evidence="2" id="KW-1185">Reference proteome</keyword>
<gene>
    <name evidence="1" type="ORF">GPA10_16970</name>
</gene>
<dbReference type="InterPro" id="IPR054284">
    <property type="entry name" value="DUF7019"/>
</dbReference>
<dbReference type="RefSeq" id="WP_157166232.1">
    <property type="nucleotide sequence ID" value="NZ_WPNZ01000008.1"/>
</dbReference>
<dbReference type="NCBIfam" id="NF040893">
    <property type="entry name" value="SAVMC3_10250"/>
    <property type="match status" value="1"/>
</dbReference>
<proteinExistence type="predicted"/>
<comment type="caution">
    <text evidence="1">The sequence shown here is derived from an EMBL/GenBank/DDBJ whole genome shotgun (WGS) entry which is preliminary data.</text>
</comment>
<dbReference type="Pfam" id="PF22880">
    <property type="entry name" value="DUF7019"/>
    <property type="match status" value="1"/>
</dbReference>
<dbReference type="EMBL" id="WPNZ01000008">
    <property type="protein sequence ID" value="MVO86406.1"/>
    <property type="molecule type" value="Genomic_DNA"/>
</dbReference>
<sequence length="211" mass="23767">MRYYIYLSTAKVDMLYEQIPPKLLKRLAVEAKVDLKVLSLAVQSPRTEATMYDRLNIVESYLEREFDVSWMSEPTAWFRGDLGLRVAGYGSVASPTFMAGRDGDTLVALIGSAHHLIGYEPAPDMHRVGWSGLPAMFQLLQEDAGRREEHPGRHTVFDEVLYFSEKMEVPPVYCEFLARRLMHGALTLDDGRELTIVIGTPLYVAMADGHG</sequence>
<protein>
    <submittedName>
        <fullName evidence="1">Uncharacterized protein</fullName>
    </submittedName>
</protein>
<accession>A0A6L6WY28</accession>
<dbReference type="AlphaFoldDB" id="A0A6L6WY28"/>
<reference evidence="1 2" key="1">
    <citation type="submission" date="2019-11" db="EMBL/GenBank/DDBJ databases">
        <title>Streptomyces typhae sp. nov., a novel endophytic actinomycete isolated from the root of cattail pollen (Typha angustifolia L.).</title>
        <authorList>
            <person name="Peng C."/>
        </authorList>
    </citation>
    <scope>NUCLEOTIDE SEQUENCE [LARGE SCALE GENOMIC DNA]</scope>
    <source>
        <strain evidence="2">p1417</strain>
    </source>
</reference>
<organism evidence="1 2">
    <name type="scientific">Streptomyces typhae</name>
    <dbReference type="NCBI Taxonomy" id="2681492"/>
    <lineage>
        <taxon>Bacteria</taxon>
        <taxon>Bacillati</taxon>
        <taxon>Actinomycetota</taxon>
        <taxon>Actinomycetes</taxon>
        <taxon>Kitasatosporales</taxon>
        <taxon>Streptomycetaceae</taxon>
        <taxon>Streptomyces</taxon>
    </lineage>
</organism>
<name>A0A6L6WY28_9ACTN</name>